<evidence type="ECO:0000313" key="2">
    <source>
        <dbReference type="EMBL" id="EFR31692.1"/>
    </source>
</evidence>
<accession>E4KN79</accession>
<reference evidence="2 3" key="1">
    <citation type="submission" date="2010-10" db="EMBL/GenBank/DDBJ databases">
        <authorList>
            <person name="Durkin A.S."/>
            <person name="Madupu R."/>
            <person name="Torralba M."/>
            <person name="Gillis M."/>
            <person name="Methe B."/>
            <person name="Sutton G."/>
            <person name="Nelson K.E."/>
        </authorList>
    </citation>
    <scope>NUCLEOTIDE SEQUENCE [LARGE SCALE GENOMIC DNA]</scope>
    <source>
        <strain evidence="2 3">ACS-139-V-Col8</strain>
    </source>
</reference>
<dbReference type="eggNOG" id="COG3757">
    <property type="taxonomic scope" value="Bacteria"/>
</dbReference>
<dbReference type="SUPFAM" id="SSF54001">
    <property type="entry name" value="Cysteine proteinases"/>
    <property type="match status" value="1"/>
</dbReference>
<sequence>MVSAQAVLKEAGSWVGVAMGTAGHRSLVDAYNRVRPLPVGYRLAYSDDWCDMFVTVVADRAGAAGLIGRECGVQRHLQIFKQKGIWLGRVHPRPGDIVIFDWAGWNAGWADHIGYVERFDGKWIHTIEGNSNGRVARNRFAWNDWRIAGYARPMYDKPVTIKPGLNQSAKAEDTIKNLDRLAKEVIQGKWGNGQERVNRLTQAGFDAKAVQARVNGLMG</sequence>
<proteinExistence type="predicted"/>
<gene>
    <name evidence="2" type="ORF">HMPREF9257_0056</name>
</gene>
<organism evidence="2 3">
    <name type="scientific">Eremococcus coleocola ACS-139-V-Col8</name>
    <dbReference type="NCBI Taxonomy" id="908337"/>
    <lineage>
        <taxon>Bacteria</taxon>
        <taxon>Bacillati</taxon>
        <taxon>Bacillota</taxon>
        <taxon>Bacilli</taxon>
        <taxon>Lactobacillales</taxon>
        <taxon>Aerococcaceae</taxon>
        <taxon>Eremococcus</taxon>
    </lineage>
</organism>
<dbReference type="SMART" id="SM01095">
    <property type="entry name" value="Cpl-7"/>
    <property type="match status" value="1"/>
</dbReference>
<name>E4KN79_9LACT</name>
<keyword evidence="3" id="KW-1185">Reference proteome</keyword>
<dbReference type="InterPro" id="IPR007921">
    <property type="entry name" value="CHAP_dom"/>
</dbReference>
<evidence type="ECO:0000313" key="3">
    <source>
        <dbReference type="Proteomes" id="UP000005990"/>
    </source>
</evidence>
<dbReference type="InterPro" id="IPR038765">
    <property type="entry name" value="Papain-like_cys_pep_sf"/>
</dbReference>
<dbReference type="Pfam" id="PF08230">
    <property type="entry name" value="CW_7"/>
    <property type="match status" value="1"/>
</dbReference>
<dbReference type="eggNOG" id="COG1388">
    <property type="taxonomic scope" value="Bacteria"/>
</dbReference>
<dbReference type="Pfam" id="PF05257">
    <property type="entry name" value="CHAP"/>
    <property type="match status" value="1"/>
</dbReference>
<protein>
    <submittedName>
        <fullName evidence="2">Cpl-7 lysozyme C-terminal domain protein</fullName>
    </submittedName>
</protein>
<feature type="domain" description="Cpl-7 lysozyme C-terminal" evidence="1">
    <location>
        <begin position="178"/>
        <end position="219"/>
    </location>
</feature>
<dbReference type="AlphaFoldDB" id="E4KN79"/>
<dbReference type="STRING" id="908337.HMPREF9257_0056"/>
<evidence type="ECO:0000259" key="1">
    <source>
        <dbReference type="SMART" id="SM01095"/>
    </source>
</evidence>
<dbReference type="RefSeq" id="WP_006417824.1">
    <property type="nucleotide sequence ID" value="NZ_AENN01000006.1"/>
</dbReference>
<dbReference type="OrthoDB" id="5056238at2"/>
<comment type="caution">
    <text evidence="2">The sequence shown here is derived from an EMBL/GenBank/DDBJ whole genome shotgun (WGS) entry which is preliminary data.</text>
</comment>
<dbReference type="InterPro" id="IPR013168">
    <property type="entry name" value="Cpl_7_lyso_C"/>
</dbReference>
<dbReference type="Proteomes" id="UP000005990">
    <property type="component" value="Unassembled WGS sequence"/>
</dbReference>
<dbReference type="Gene3D" id="3.90.1720.10">
    <property type="entry name" value="endopeptidase domain like (from Nostoc punctiforme)"/>
    <property type="match status" value="1"/>
</dbReference>
<dbReference type="EMBL" id="AENN01000006">
    <property type="protein sequence ID" value="EFR31692.1"/>
    <property type="molecule type" value="Genomic_DNA"/>
</dbReference>